<protein>
    <recommendedName>
        <fullName evidence="4">T9SS type A sorting domain-containing protein</fullName>
    </recommendedName>
</protein>
<dbReference type="Gene3D" id="2.60.40.10">
    <property type="entry name" value="Immunoglobulins"/>
    <property type="match status" value="1"/>
</dbReference>
<keyword evidence="1" id="KW-0732">Signal</keyword>
<name>A0A840TQL6_9BACT</name>
<reference evidence="2 3" key="1">
    <citation type="submission" date="2020-08" db="EMBL/GenBank/DDBJ databases">
        <title>Genomic Encyclopedia of Type Strains, Phase IV (KMG-IV): sequencing the most valuable type-strain genomes for metagenomic binning, comparative biology and taxonomic classification.</title>
        <authorList>
            <person name="Goeker M."/>
        </authorList>
    </citation>
    <scope>NUCLEOTIDE SEQUENCE [LARGE SCALE GENOMIC DNA]</scope>
    <source>
        <strain evidence="2 3">DSM 105074</strain>
    </source>
</reference>
<keyword evidence="3" id="KW-1185">Reference proteome</keyword>
<evidence type="ECO:0000313" key="2">
    <source>
        <dbReference type="EMBL" id="MBB5282340.1"/>
    </source>
</evidence>
<dbReference type="InterPro" id="IPR013783">
    <property type="entry name" value="Ig-like_fold"/>
</dbReference>
<dbReference type="EMBL" id="JACHGF010000001">
    <property type="protein sequence ID" value="MBB5282340.1"/>
    <property type="molecule type" value="Genomic_DNA"/>
</dbReference>
<evidence type="ECO:0000256" key="1">
    <source>
        <dbReference type="SAM" id="SignalP"/>
    </source>
</evidence>
<evidence type="ECO:0000313" key="3">
    <source>
        <dbReference type="Proteomes" id="UP000557307"/>
    </source>
</evidence>
<comment type="caution">
    <text evidence="2">The sequence shown here is derived from an EMBL/GenBank/DDBJ whole genome shotgun (WGS) entry which is preliminary data.</text>
</comment>
<feature type="chain" id="PRO_5032490549" description="T9SS type A sorting domain-containing protein" evidence="1">
    <location>
        <begin position="35"/>
        <end position="439"/>
    </location>
</feature>
<gene>
    <name evidence="2" type="ORF">HNQ92_000461</name>
</gene>
<proteinExistence type="predicted"/>
<accession>A0A840TQL6</accession>
<dbReference type="RefSeq" id="WP_184170290.1">
    <property type="nucleotide sequence ID" value="NZ_JACHGF010000001.1"/>
</dbReference>
<dbReference type="InterPro" id="IPR026444">
    <property type="entry name" value="Secre_tail"/>
</dbReference>
<dbReference type="AlphaFoldDB" id="A0A840TQL6"/>
<organism evidence="2 3">
    <name type="scientific">Rhabdobacter roseus</name>
    <dbReference type="NCBI Taxonomy" id="1655419"/>
    <lineage>
        <taxon>Bacteria</taxon>
        <taxon>Pseudomonadati</taxon>
        <taxon>Bacteroidota</taxon>
        <taxon>Cytophagia</taxon>
        <taxon>Cytophagales</taxon>
        <taxon>Cytophagaceae</taxon>
        <taxon>Rhabdobacter</taxon>
    </lineage>
</organism>
<dbReference type="NCBIfam" id="TIGR04183">
    <property type="entry name" value="Por_Secre_tail"/>
    <property type="match status" value="1"/>
</dbReference>
<evidence type="ECO:0008006" key="4">
    <source>
        <dbReference type="Google" id="ProtNLM"/>
    </source>
</evidence>
<sequence length="439" mass="48696">MNLSGMKHPYTLSIRLTALVLVLSAGLLATGAWAQATYFEQRFYGTGPFMSPTPDATQFDSIYALSPAVYRIPPGEGYLEFERTQTGPGTGRFVRSTDFSPSPKNMYYQVEFDVPESSVSATTAGYFWVGRNFIKGNAAIPPDNDLFAKFSFNLLTNDNFQFRITGTGAKNSGIYNRRVLITWVMNNDVQPLPYLTPLGGYDTLAPKSYDLWINGTNFLRNWPRISSQEVPLTDIAFRFTGGVGRVQLSNILIREVAGILPVTFTYFKAQPLGTQVDLAWETAWEKNSQEFVIQRSTDLKEFGDIGRLAAAGESDGKRQYTFTDETPAAGANYYRLRQVDQDGTYAYSKVIDATVRPNAPALLVSPNPASSDLIRLRAYATDVSSLRLTNLLGQEISFKAQATGGDYIEIKPSQPLPTGVYLLSLHQNGLQQHTKVLIR</sequence>
<feature type="signal peptide" evidence="1">
    <location>
        <begin position="1"/>
        <end position="34"/>
    </location>
</feature>
<dbReference type="Proteomes" id="UP000557307">
    <property type="component" value="Unassembled WGS sequence"/>
</dbReference>